<evidence type="ECO:0000256" key="1">
    <source>
        <dbReference type="ARBA" id="ARBA00012528"/>
    </source>
</evidence>
<dbReference type="RefSeq" id="WP_188162783.1">
    <property type="nucleotide sequence ID" value="NZ_JACVVX010000001.1"/>
</dbReference>
<feature type="transmembrane region" description="Helical" evidence="3">
    <location>
        <begin position="38"/>
        <end position="59"/>
    </location>
</feature>
<dbReference type="InterPro" id="IPR029787">
    <property type="entry name" value="Nucleotide_cyclase"/>
</dbReference>
<name>A0A8J6PY27_9HYPH</name>
<dbReference type="InterPro" id="IPR043128">
    <property type="entry name" value="Rev_trsase/Diguanyl_cyclase"/>
</dbReference>
<keyword evidence="3" id="KW-0472">Membrane</keyword>
<dbReference type="AlphaFoldDB" id="A0A8J6PY27"/>
<accession>A0A8J6PY27</accession>
<gene>
    <name evidence="5" type="ORF">ICI42_01575</name>
</gene>
<dbReference type="GO" id="GO:0043709">
    <property type="term" value="P:cell adhesion involved in single-species biofilm formation"/>
    <property type="evidence" value="ECO:0007669"/>
    <property type="project" value="TreeGrafter"/>
</dbReference>
<dbReference type="PROSITE" id="PS50887">
    <property type="entry name" value="GGDEF"/>
    <property type="match status" value="1"/>
</dbReference>
<dbReference type="Gene3D" id="3.30.70.270">
    <property type="match status" value="1"/>
</dbReference>
<keyword evidence="6" id="KW-1185">Reference proteome</keyword>
<dbReference type="EMBL" id="JACVVX010000001">
    <property type="protein sequence ID" value="MBD0413345.1"/>
    <property type="molecule type" value="Genomic_DNA"/>
</dbReference>
<comment type="caution">
    <text evidence="5">The sequence shown here is derived from an EMBL/GenBank/DDBJ whole genome shotgun (WGS) entry which is preliminary data.</text>
</comment>
<evidence type="ECO:0000259" key="4">
    <source>
        <dbReference type="PROSITE" id="PS50887"/>
    </source>
</evidence>
<dbReference type="SMART" id="SM00267">
    <property type="entry name" value="GGDEF"/>
    <property type="match status" value="1"/>
</dbReference>
<feature type="transmembrane region" description="Helical" evidence="3">
    <location>
        <begin position="12"/>
        <end position="32"/>
    </location>
</feature>
<dbReference type="InterPro" id="IPR050469">
    <property type="entry name" value="Diguanylate_Cyclase"/>
</dbReference>
<dbReference type="GO" id="GO:0005886">
    <property type="term" value="C:plasma membrane"/>
    <property type="evidence" value="ECO:0007669"/>
    <property type="project" value="TreeGrafter"/>
</dbReference>
<proteinExistence type="predicted"/>
<dbReference type="CDD" id="cd01949">
    <property type="entry name" value="GGDEF"/>
    <property type="match status" value="1"/>
</dbReference>
<organism evidence="5 6">
    <name type="scientific">Oryzicola mucosus</name>
    <dbReference type="NCBI Taxonomy" id="2767425"/>
    <lineage>
        <taxon>Bacteria</taxon>
        <taxon>Pseudomonadati</taxon>
        <taxon>Pseudomonadota</taxon>
        <taxon>Alphaproteobacteria</taxon>
        <taxon>Hyphomicrobiales</taxon>
        <taxon>Phyllobacteriaceae</taxon>
        <taxon>Oryzicola</taxon>
    </lineage>
</organism>
<dbReference type="PANTHER" id="PTHR45138">
    <property type="entry name" value="REGULATORY COMPONENTS OF SENSORY TRANSDUCTION SYSTEM"/>
    <property type="match status" value="1"/>
</dbReference>
<protein>
    <recommendedName>
        <fullName evidence="1">diguanylate cyclase</fullName>
        <ecNumber evidence="1">2.7.7.65</ecNumber>
    </recommendedName>
</protein>
<dbReference type="GO" id="GO:0052621">
    <property type="term" value="F:diguanylate cyclase activity"/>
    <property type="evidence" value="ECO:0007669"/>
    <property type="project" value="UniProtKB-EC"/>
</dbReference>
<evidence type="ECO:0000256" key="2">
    <source>
        <dbReference type="ARBA" id="ARBA00034247"/>
    </source>
</evidence>
<dbReference type="NCBIfam" id="TIGR00254">
    <property type="entry name" value="GGDEF"/>
    <property type="match status" value="1"/>
</dbReference>
<reference evidence="5" key="1">
    <citation type="submission" date="2020-09" db="EMBL/GenBank/DDBJ databases">
        <title>Genome seq and assembly of Tianweitania sp.</title>
        <authorList>
            <person name="Chhetri G."/>
        </authorList>
    </citation>
    <scope>NUCLEOTIDE SEQUENCE</scope>
    <source>
        <strain evidence="5">Rool2</strain>
    </source>
</reference>
<evidence type="ECO:0000313" key="6">
    <source>
        <dbReference type="Proteomes" id="UP000643405"/>
    </source>
</evidence>
<evidence type="ECO:0000313" key="5">
    <source>
        <dbReference type="EMBL" id="MBD0413345.1"/>
    </source>
</evidence>
<keyword evidence="3" id="KW-0812">Transmembrane</keyword>
<evidence type="ECO:0000256" key="3">
    <source>
        <dbReference type="SAM" id="Phobius"/>
    </source>
</evidence>
<dbReference type="Pfam" id="PF00990">
    <property type="entry name" value="GGDEF"/>
    <property type="match status" value="1"/>
</dbReference>
<dbReference type="GO" id="GO:1902201">
    <property type="term" value="P:negative regulation of bacterial-type flagellum-dependent cell motility"/>
    <property type="evidence" value="ECO:0007669"/>
    <property type="project" value="TreeGrafter"/>
</dbReference>
<dbReference type="FunFam" id="3.30.70.270:FF:000001">
    <property type="entry name" value="Diguanylate cyclase domain protein"/>
    <property type="match status" value="1"/>
</dbReference>
<dbReference type="EC" id="2.7.7.65" evidence="1"/>
<dbReference type="SUPFAM" id="SSF55073">
    <property type="entry name" value="Nucleotide cyclase"/>
    <property type="match status" value="1"/>
</dbReference>
<dbReference type="Proteomes" id="UP000643405">
    <property type="component" value="Unassembled WGS sequence"/>
</dbReference>
<dbReference type="InterPro" id="IPR000160">
    <property type="entry name" value="GGDEF_dom"/>
</dbReference>
<keyword evidence="3" id="KW-1133">Transmembrane helix</keyword>
<feature type="domain" description="GGDEF" evidence="4">
    <location>
        <begin position="115"/>
        <end position="248"/>
    </location>
</feature>
<comment type="catalytic activity">
    <reaction evidence="2">
        <text>2 GTP = 3',3'-c-di-GMP + 2 diphosphate</text>
        <dbReference type="Rhea" id="RHEA:24898"/>
        <dbReference type="ChEBI" id="CHEBI:33019"/>
        <dbReference type="ChEBI" id="CHEBI:37565"/>
        <dbReference type="ChEBI" id="CHEBI:58805"/>
        <dbReference type="EC" id="2.7.7.65"/>
    </reaction>
</comment>
<dbReference type="PANTHER" id="PTHR45138:SF9">
    <property type="entry name" value="DIGUANYLATE CYCLASE DGCM-RELATED"/>
    <property type="match status" value="1"/>
</dbReference>
<sequence>MATIVLKASAVAVLSVLVSLLLAVTIVPALGGVVDGNAWLMCIVCPLLISWPASAFTFWQSGRLKAAHRELARTHAQLAAAHRRLAEKARRDEMTGMLNRETFFSMLDGSRRRTDRGALLIVDADHFKRINDTYGHLTGDTALRLVSDAIKRGIRSGDLLGRIGGEEFGALLVGASAEEAAEVAERIRVEVERIRFKPDDEKVLTLTVSIGGAVCGADAAVSDVMRLADQALYEAKNSGRNRVAMANRIVAAA</sequence>